<accession>A0A101M4E4</accession>
<dbReference type="EMBL" id="LKAM01000001">
    <property type="protein sequence ID" value="KUM50667.1"/>
    <property type="molecule type" value="Genomic_DNA"/>
</dbReference>
<comment type="caution">
    <text evidence="1">The sequence shown here is derived from an EMBL/GenBank/DDBJ whole genome shotgun (WGS) entry which is preliminary data.</text>
</comment>
<organism evidence="1">
    <name type="scientific">Picea glauca</name>
    <name type="common">White spruce</name>
    <name type="synonym">Pinus glauca</name>
    <dbReference type="NCBI Taxonomy" id="3330"/>
    <lineage>
        <taxon>Eukaryota</taxon>
        <taxon>Viridiplantae</taxon>
        <taxon>Streptophyta</taxon>
        <taxon>Embryophyta</taxon>
        <taxon>Tracheophyta</taxon>
        <taxon>Spermatophyta</taxon>
        <taxon>Pinopsida</taxon>
        <taxon>Pinidae</taxon>
        <taxon>Conifers I</taxon>
        <taxon>Pinales</taxon>
        <taxon>Pinaceae</taxon>
        <taxon>Picea</taxon>
    </lineage>
</organism>
<geneLocation type="mitochondrion" evidence="1"/>
<name>A0A101M4E4_PICGL</name>
<proteinExistence type="predicted"/>
<dbReference type="AlphaFoldDB" id="A0A101M4E4"/>
<evidence type="ECO:0000313" key="1">
    <source>
        <dbReference type="EMBL" id="KUM50667.1"/>
    </source>
</evidence>
<gene>
    <name evidence="1" type="ORF">ABT39_MTgene511</name>
</gene>
<protein>
    <submittedName>
        <fullName evidence="1">Uncharacterized protein</fullName>
    </submittedName>
</protein>
<sequence>MLRVWQSLRILVYNQRSWLNPTELMYDQIIIEAPKNASYYESKSVGGGQISAFKDIKLTLRPHPEL</sequence>
<reference evidence="1" key="1">
    <citation type="journal article" date="2015" name="Genome Biol. Evol.">
        <title>Organellar Genomes of White Spruce (Picea glauca): Assembly and Annotation.</title>
        <authorList>
            <person name="Jackman S.D."/>
            <person name="Warren R.L."/>
            <person name="Gibb E.A."/>
            <person name="Vandervalk B.P."/>
            <person name="Mohamadi H."/>
            <person name="Chu J."/>
            <person name="Raymond A."/>
            <person name="Pleasance S."/>
            <person name="Coope R."/>
            <person name="Wildung M.R."/>
            <person name="Ritland C.E."/>
            <person name="Bousquet J."/>
            <person name="Jones S.J."/>
            <person name="Bohlmann J."/>
            <person name="Birol I."/>
        </authorList>
    </citation>
    <scope>NUCLEOTIDE SEQUENCE [LARGE SCALE GENOMIC DNA]</scope>
    <source>
        <tissue evidence="1">Flushing bud</tissue>
    </source>
</reference>
<keyword evidence="1" id="KW-0496">Mitochondrion</keyword>